<comment type="caution">
    <text evidence="2">The sequence shown here is derived from an EMBL/GenBank/DDBJ whole genome shotgun (WGS) entry which is preliminary data.</text>
</comment>
<reference evidence="2 3" key="1">
    <citation type="submission" date="2019-03" db="EMBL/GenBank/DDBJ databases">
        <title>First draft genome of Liparis tanakae, snailfish: a comprehensive survey of snailfish specific genes.</title>
        <authorList>
            <person name="Kim W."/>
            <person name="Song I."/>
            <person name="Jeong J.-H."/>
            <person name="Kim D."/>
            <person name="Kim S."/>
            <person name="Ryu S."/>
            <person name="Song J.Y."/>
            <person name="Lee S.K."/>
        </authorList>
    </citation>
    <scope>NUCLEOTIDE SEQUENCE [LARGE SCALE GENOMIC DNA]</scope>
    <source>
        <tissue evidence="2">Muscle</tissue>
    </source>
</reference>
<accession>A0A4Z2G632</accession>
<dbReference type="AlphaFoldDB" id="A0A4Z2G632"/>
<keyword evidence="3" id="KW-1185">Reference proteome</keyword>
<organism evidence="2 3">
    <name type="scientific">Liparis tanakae</name>
    <name type="common">Tanaka's snailfish</name>
    <dbReference type="NCBI Taxonomy" id="230148"/>
    <lineage>
        <taxon>Eukaryota</taxon>
        <taxon>Metazoa</taxon>
        <taxon>Chordata</taxon>
        <taxon>Craniata</taxon>
        <taxon>Vertebrata</taxon>
        <taxon>Euteleostomi</taxon>
        <taxon>Actinopterygii</taxon>
        <taxon>Neopterygii</taxon>
        <taxon>Teleostei</taxon>
        <taxon>Neoteleostei</taxon>
        <taxon>Acanthomorphata</taxon>
        <taxon>Eupercaria</taxon>
        <taxon>Perciformes</taxon>
        <taxon>Cottioidei</taxon>
        <taxon>Cottales</taxon>
        <taxon>Liparidae</taxon>
        <taxon>Liparis</taxon>
    </lineage>
</organism>
<gene>
    <name evidence="2" type="ORF">EYF80_041757</name>
</gene>
<evidence type="ECO:0000256" key="1">
    <source>
        <dbReference type="SAM" id="MobiDB-lite"/>
    </source>
</evidence>
<evidence type="ECO:0000313" key="3">
    <source>
        <dbReference type="Proteomes" id="UP000314294"/>
    </source>
</evidence>
<feature type="compositionally biased region" description="Polar residues" evidence="1">
    <location>
        <begin position="26"/>
        <end position="35"/>
    </location>
</feature>
<dbReference type="EMBL" id="SRLO01000713">
    <property type="protein sequence ID" value="TNN48052.1"/>
    <property type="molecule type" value="Genomic_DNA"/>
</dbReference>
<sequence length="59" mass="6578">MEHSWELHSGARPAHRGPAEGPSTPHFDTTNTSPTDQFFETLMKYFRPLGKLSVGSATY</sequence>
<name>A0A4Z2G632_9TELE</name>
<proteinExistence type="predicted"/>
<evidence type="ECO:0000313" key="2">
    <source>
        <dbReference type="EMBL" id="TNN48052.1"/>
    </source>
</evidence>
<dbReference type="Proteomes" id="UP000314294">
    <property type="component" value="Unassembled WGS sequence"/>
</dbReference>
<feature type="region of interest" description="Disordered" evidence="1">
    <location>
        <begin position="1"/>
        <end position="35"/>
    </location>
</feature>
<protein>
    <submittedName>
        <fullName evidence="2">Uncharacterized protein</fullName>
    </submittedName>
</protein>